<dbReference type="PATRIC" id="fig|1657.3.peg.647"/>
<dbReference type="Proteomes" id="UP000182744">
    <property type="component" value="Unassembled WGS sequence"/>
</dbReference>
<sequence>MANQLDYNKLPWEKNPSNLVFDIDGTLTDERSQVSERTLKALRTAAQAGFPLTLATGRMLYGATNVFRRAGVEHGWVVAGGGAIVWDGERIVRTFPLGVERARAVIDFARRQELVLTAATADELYAQAFNLEFARSAPREVLQNANEGRPIIETDLESLDLTQVLKMGLAAPAARLDELAAEIEERFPGSVRGHAMFYDVQPPGVDKWVGISEALRDRGLLAEETLGVGDSDNDAAWLAQIGMPIAVANASALVSQIARWQLPDVEDPVAHLIDSLITFA</sequence>
<evidence type="ECO:0000313" key="1">
    <source>
        <dbReference type="EMBL" id="MDY5153224.1"/>
    </source>
</evidence>
<dbReference type="PANTHER" id="PTHR10000">
    <property type="entry name" value="PHOSPHOSERINE PHOSPHATASE"/>
    <property type="match status" value="1"/>
</dbReference>
<keyword evidence="3" id="KW-0378">Hydrolase</keyword>
<dbReference type="STRING" id="1657.ACU20_08445"/>
<dbReference type="EMBL" id="JAWNFU010000002">
    <property type="protein sequence ID" value="MDY5153224.1"/>
    <property type="molecule type" value="Genomic_DNA"/>
</dbReference>
<proteinExistence type="predicted"/>
<name>A0A0K9ETX6_9ACTO</name>
<dbReference type="RefSeq" id="WP_049619395.1">
    <property type="nucleotide sequence ID" value="NZ_FNAU01000015.1"/>
</dbReference>
<keyword evidence="4" id="KW-1185">Reference proteome</keyword>
<accession>A0A0K9ETX6</accession>
<evidence type="ECO:0000313" key="4">
    <source>
        <dbReference type="Proteomes" id="UP000182744"/>
    </source>
</evidence>
<dbReference type="Proteomes" id="UP000269974">
    <property type="component" value="Unassembled WGS sequence"/>
</dbReference>
<dbReference type="EC" id="3.1.3.-" evidence="1"/>
<gene>
    <name evidence="3" type="ORF">NCTC10327_00987</name>
    <name evidence="1" type="ORF">R6G71_04045</name>
    <name evidence="2" type="ORF">SAMN05421878_11525</name>
</gene>
<evidence type="ECO:0000313" key="3">
    <source>
        <dbReference type="EMBL" id="VDG76329.1"/>
    </source>
</evidence>
<dbReference type="EMBL" id="FNAU01000015">
    <property type="protein sequence ID" value="SDE59309.1"/>
    <property type="molecule type" value="Genomic_DNA"/>
</dbReference>
<dbReference type="AlphaFoldDB" id="A0A0K9ETX6"/>
<reference evidence="3 5" key="3">
    <citation type="submission" date="2018-11" db="EMBL/GenBank/DDBJ databases">
        <authorList>
            <consortium name="Pathogen Informatics"/>
        </authorList>
    </citation>
    <scope>NUCLEOTIDE SEQUENCE [LARGE SCALE GENOMIC DNA]</scope>
    <source>
        <strain evidence="3 5">NCTC10327</strain>
    </source>
</reference>
<dbReference type="InterPro" id="IPR006379">
    <property type="entry name" value="HAD-SF_hydro_IIB"/>
</dbReference>
<dbReference type="EC" id="3.-.-.-" evidence="3"/>
<organism evidence="3 5">
    <name type="scientific">Actinobaculum suis</name>
    <dbReference type="NCBI Taxonomy" id="1657"/>
    <lineage>
        <taxon>Bacteria</taxon>
        <taxon>Bacillati</taxon>
        <taxon>Actinomycetota</taxon>
        <taxon>Actinomycetes</taxon>
        <taxon>Actinomycetales</taxon>
        <taxon>Actinomycetaceae</taxon>
        <taxon>Actinobaculum</taxon>
    </lineage>
</organism>
<reference evidence="2" key="2">
    <citation type="submission" date="2016-10" db="EMBL/GenBank/DDBJ databases">
        <authorList>
            <person name="Varghese N."/>
            <person name="Submissions S."/>
        </authorList>
    </citation>
    <scope>NUCLEOTIDE SEQUENCE</scope>
    <source>
        <strain evidence="2">DSM 20639</strain>
    </source>
</reference>
<dbReference type="Pfam" id="PF08282">
    <property type="entry name" value="Hydrolase_3"/>
    <property type="match status" value="1"/>
</dbReference>
<dbReference type="GO" id="GO:0000287">
    <property type="term" value="F:magnesium ion binding"/>
    <property type="evidence" value="ECO:0007669"/>
    <property type="project" value="TreeGrafter"/>
</dbReference>
<dbReference type="Gene3D" id="3.30.1240.10">
    <property type="match status" value="1"/>
</dbReference>
<dbReference type="OrthoDB" id="3267446at2"/>
<dbReference type="PANTHER" id="PTHR10000:SF8">
    <property type="entry name" value="HAD SUPERFAMILY HYDROLASE-LIKE, TYPE 3"/>
    <property type="match status" value="1"/>
</dbReference>
<dbReference type="InterPro" id="IPR023214">
    <property type="entry name" value="HAD_sf"/>
</dbReference>
<evidence type="ECO:0000313" key="5">
    <source>
        <dbReference type="Proteomes" id="UP000269974"/>
    </source>
</evidence>
<dbReference type="GO" id="GO:0005829">
    <property type="term" value="C:cytosol"/>
    <property type="evidence" value="ECO:0007669"/>
    <property type="project" value="TreeGrafter"/>
</dbReference>
<dbReference type="SUPFAM" id="SSF56784">
    <property type="entry name" value="HAD-like"/>
    <property type="match status" value="1"/>
</dbReference>
<dbReference type="Gene3D" id="3.40.50.1000">
    <property type="entry name" value="HAD superfamily/HAD-like"/>
    <property type="match status" value="1"/>
</dbReference>
<dbReference type="EMBL" id="UYIO01000001">
    <property type="protein sequence ID" value="VDG76329.1"/>
    <property type="molecule type" value="Genomic_DNA"/>
</dbReference>
<dbReference type="NCBIfam" id="TIGR01484">
    <property type="entry name" value="HAD-SF-IIB"/>
    <property type="match status" value="1"/>
</dbReference>
<protein>
    <submittedName>
        <fullName evidence="3">Cof family hydrolase</fullName>
        <ecNumber evidence="3">3.-.-.-</ecNumber>
    </submittedName>
    <submittedName>
        <fullName evidence="1">HAD family hydrolase</fullName>
        <ecNumber evidence="1">3.1.3.-</ecNumber>
    </submittedName>
</protein>
<reference evidence="1" key="4">
    <citation type="submission" date="2023-10" db="EMBL/GenBank/DDBJ databases">
        <title>Whole Genome based description of the genera Actinobaculum and Actinotignum reveals a complex phylogenetic relationship within the species included in the genus Actinotignum.</title>
        <authorList>
            <person name="Jensen C.S."/>
            <person name="Dargis R."/>
            <person name="Kemp M."/>
            <person name="Christensen J.J."/>
        </authorList>
    </citation>
    <scope>NUCLEOTIDE SEQUENCE</scope>
    <source>
        <strain evidence="1">Actinobaculum_suis_CCUG19206T</strain>
    </source>
</reference>
<dbReference type="InterPro" id="IPR036412">
    <property type="entry name" value="HAD-like_sf"/>
</dbReference>
<reference evidence="4" key="1">
    <citation type="submission" date="2016-10" db="EMBL/GenBank/DDBJ databases">
        <authorList>
            <person name="Varghese N."/>
        </authorList>
    </citation>
    <scope>NUCLEOTIDE SEQUENCE [LARGE SCALE GENOMIC DNA]</scope>
    <source>
        <strain evidence="4">DSM 20639</strain>
    </source>
</reference>
<dbReference type="Proteomes" id="UP001273799">
    <property type="component" value="Unassembled WGS sequence"/>
</dbReference>
<dbReference type="GO" id="GO:0016791">
    <property type="term" value="F:phosphatase activity"/>
    <property type="evidence" value="ECO:0007669"/>
    <property type="project" value="TreeGrafter"/>
</dbReference>
<evidence type="ECO:0000313" key="2">
    <source>
        <dbReference type="EMBL" id="SDE59309.1"/>
    </source>
</evidence>